<name>A0A4C1Y5Q3_EUMVA</name>
<dbReference type="EMBL" id="BGZK01001082">
    <property type="protein sequence ID" value="GBP70673.1"/>
    <property type="molecule type" value="Genomic_DNA"/>
</dbReference>
<gene>
    <name evidence="2" type="ORF">EVAR_88848_1</name>
</gene>
<protein>
    <submittedName>
        <fullName evidence="2">Uncharacterized protein</fullName>
    </submittedName>
</protein>
<comment type="caution">
    <text evidence="2">The sequence shown here is derived from an EMBL/GenBank/DDBJ whole genome shotgun (WGS) entry which is preliminary data.</text>
</comment>
<dbReference type="AlphaFoldDB" id="A0A4C1Y5Q3"/>
<evidence type="ECO:0000256" key="1">
    <source>
        <dbReference type="SAM" id="MobiDB-lite"/>
    </source>
</evidence>
<proteinExistence type="predicted"/>
<keyword evidence="3" id="KW-1185">Reference proteome</keyword>
<sequence>MSRTALMLSSVGPIEEHPLWDRQSRDFSFPLPRRRGSRVRSARIRQALLAAGGPIIIQQIRSAADAAAAASRPSCARTRKRNFLPQCFPAGGDGLLPPPGHPPRPRRRASSSRAYVPVPDALFHALTP</sequence>
<evidence type="ECO:0000313" key="2">
    <source>
        <dbReference type="EMBL" id="GBP70673.1"/>
    </source>
</evidence>
<accession>A0A4C1Y5Q3</accession>
<dbReference type="Proteomes" id="UP000299102">
    <property type="component" value="Unassembled WGS sequence"/>
</dbReference>
<evidence type="ECO:0000313" key="3">
    <source>
        <dbReference type="Proteomes" id="UP000299102"/>
    </source>
</evidence>
<reference evidence="2 3" key="1">
    <citation type="journal article" date="2019" name="Commun. Biol.">
        <title>The bagworm genome reveals a unique fibroin gene that provides high tensile strength.</title>
        <authorList>
            <person name="Kono N."/>
            <person name="Nakamura H."/>
            <person name="Ohtoshi R."/>
            <person name="Tomita M."/>
            <person name="Numata K."/>
            <person name="Arakawa K."/>
        </authorList>
    </citation>
    <scope>NUCLEOTIDE SEQUENCE [LARGE SCALE GENOMIC DNA]</scope>
</reference>
<feature type="region of interest" description="Disordered" evidence="1">
    <location>
        <begin position="88"/>
        <end position="113"/>
    </location>
</feature>
<organism evidence="2 3">
    <name type="scientific">Eumeta variegata</name>
    <name type="common">Bagworm moth</name>
    <name type="synonym">Eumeta japonica</name>
    <dbReference type="NCBI Taxonomy" id="151549"/>
    <lineage>
        <taxon>Eukaryota</taxon>
        <taxon>Metazoa</taxon>
        <taxon>Ecdysozoa</taxon>
        <taxon>Arthropoda</taxon>
        <taxon>Hexapoda</taxon>
        <taxon>Insecta</taxon>
        <taxon>Pterygota</taxon>
        <taxon>Neoptera</taxon>
        <taxon>Endopterygota</taxon>
        <taxon>Lepidoptera</taxon>
        <taxon>Glossata</taxon>
        <taxon>Ditrysia</taxon>
        <taxon>Tineoidea</taxon>
        <taxon>Psychidae</taxon>
        <taxon>Oiketicinae</taxon>
        <taxon>Eumeta</taxon>
    </lineage>
</organism>